<organism evidence="2 3">
    <name type="scientific">Aduncisulcus paluster</name>
    <dbReference type="NCBI Taxonomy" id="2918883"/>
    <lineage>
        <taxon>Eukaryota</taxon>
        <taxon>Metamonada</taxon>
        <taxon>Carpediemonas-like organisms</taxon>
        <taxon>Aduncisulcus</taxon>
    </lineage>
</organism>
<proteinExistence type="predicted"/>
<evidence type="ECO:0000313" key="2">
    <source>
        <dbReference type="EMBL" id="GKT28504.1"/>
    </source>
</evidence>
<dbReference type="SUPFAM" id="SSF50978">
    <property type="entry name" value="WD40 repeat-like"/>
    <property type="match status" value="1"/>
</dbReference>
<name>A0ABQ5KAN3_9EUKA</name>
<dbReference type="InterPro" id="IPR036322">
    <property type="entry name" value="WD40_repeat_dom_sf"/>
</dbReference>
<keyword evidence="3" id="KW-1185">Reference proteome</keyword>
<dbReference type="EMBL" id="BQXS01000321">
    <property type="protein sequence ID" value="GKT28504.1"/>
    <property type="molecule type" value="Genomic_DNA"/>
</dbReference>
<protein>
    <submittedName>
        <fullName evidence="2">Uncharacterized protein</fullName>
    </submittedName>
</protein>
<evidence type="ECO:0000313" key="3">
    <source>
        <dbReference type="Proteomes" id="UP001057375"/>
    </source>
</evidence>
<dbReference type="Proteomes" id="UP001057375">
    <property type="component" value="Unassembled WGS sequence"/>
</dbReference>
<feature type="compositionally biased region" description="Basic and acidic residues" evidence="1">
    <location>
        <begin position="107"/>
        <end position="131"/>
    </location>
</feature>
<accession>A0ABQ5KAN3</accession>
<evidence type="ECO:0000256" key="1">
    <source>
        <dbReference type="SAM" id="MobiDB-lite"/>
    </source>
</evidence>
<feature type="non-terminal residue" evidence="2">
    <location>
        <position position="442"/>
    </location>
</feature>
<gene>
    <name evidence="2" type="ORF">ADUPG1_000691</name>
</gene>
<reference evidence="2" key="1">
    <citation type="submission" date="2022-03" db="EMBL/GenBank/DDBJ databases">
        <title>Draft genome sequence of Aduncisulcus paluster, a free-living microaerophilic Fornicata.</title>
        <authorList>
            <person name="Yuyama I."/>
            <person name="Kume K."/>
            <person name="Tamura T."/>
            <person name="Inagaki Y."/>
            <person name="Hashimoto T."/>
        </authorList>
    </citation>
    <scope>NUCLEOTIDE SEQUENCE</scope>
    <source>
        <strain evidence="2">NY0171</strain>
    </source>
</reference>
<feature type="region of interest" description="Disordered" evidence="1">
    <location>
        <begin position="101"/>
        <end position="131"/>
    </location>
</feature>
<comment type="caution">
    <text evidence="2">The sequence shown here is derived from an EMBL/GenBank/DDBJ whole genome shotgun (WGS) entry which is preliminary data.</text>
</comment>
<sequence length="442" mass="49486">MDIDADLLKIDDIDLDSLLKDANEATHSVEEELLSALKVEKAESEEKRPEITLGLQEFDIIDIKPQKPQKTAIYEKGTSTDPAITKEQDLFINEKYFNPRSPSIHAESADSKEDEYETKSYEGETSEEHEIIPLLSEEDLRHPLDSMIPTSPRKHDRSSVSSDIPFEDTARYLKAIPPLIPQEDIGHSYELFDLADKSRRVSCVSFCDRGVAVAVVGITEKEGRWRSGDRIDPKERSVYIVPTHPLPSSHMFEELEGDMDISAIIHSLPTPDICTCSSKHVIQYISPFPLTTLTAENRFLYCGCINGEVVVFDMMSQLVQPSKFSSFSHHGVGPVCYLGLDDDQITAVCTDCSVIVFNKTRFPAPVSINNIDSTETIPHVLSSASILITGTLLLSEEICQKQSILKEDQSKAHFLYRNHPSLHDRFDERTNKAEVVCGTVDG</sequence>